<dbReference type="Gene3D" id="2.40.70.10">
    <property type="entry name" value="Acid Proteases"/>
    <property type="match status" value="1"/>
</dbReference>
<feature type="domain" description="Integrase catalytic" evidence="1">
    <location>
        <begin position="1384"/>
        <end position="1584"/>
    </location>
</feature>
<dbReference type="Gene3D" id="1.10.340.70">
    <property type="match status" value="1"/>
</dbReference>
<dbReference type="Pfam" id="PF18701">
    <property type="entry name" value="DUF5641"/>
    <property type="match status" value="1"/>
</dbReference>
<reference evidence="2 3" key="1">
    <citation type="submission" date="2023-09" db="EMBL/GenBank/DDBJ databases">
        <title>Nesidiocoris tenuis whole genome shotgun sequence.</title>
        <authorList>
            <person name="Shibata T."/>
            <person name="Shimoda M."/>
            <person name="Kobayashi T."/>
            <person name="Uehara T."/>
        </authorList>
    </citation>
    <scope>NUCLEOTIDE SEQUENCE [LARGE SCALE GENOMIC DNA]</scope>
    <source>
        <strain evidence="2 3">Japan</strain>
    </source>
</reference>
<evidence type="ECO:0000313" key="2">
    <source>
        <dbReference type="EMBL" id="BES89485.1"/>
    </source>
</evidence>
<dbReference type="InterPro" id="IPR036397">
    <property type="entry name" value="RNaseH_sf"/>
</dbReference>
<dbReference type="Proteomes" id="UP001307889">
    <property type="component" value="Chromosome 1"/>
</dbReference>
<dbReference type="SUPFAM" id="SSF53098">
    <property type="entry name" value="Ribonuclease H-like"/>
    <property type="match status" value="1"/>
</dbReference>
<dbReference type="InterPro" id="IPR012337">
    <property type="entry name" value="RNaseH-like_sf"/>
</dbReference>
<dbReference type="Pfam" id="PF17921">
    <property type="entry name" value="Integrase_H2C2"/>
    <property type="match status" value="1"/>
</dbReference>
<dbReference type="EMBL" id="AP028909">
    <property type="protein sequence ID" value="BES89485.1"/>
    <property type="molecule type" value="Genomic_DNA"/>
</dbReference>
<evidence type="ECO:0000259" key="1">
    <source>
        <dbReference type="PROSITE" id="PS50994"/>
    </source>
</evidence>
<evidence type="ECO:0000313" key="3">
    <source>
        <dbReference type="Proteomes" id="UP001307889"/>
    </source>
</evidence>
<dbReference type="InterPro" id="IPR005312">
    <property type="entry name" value="DUF1759"/>
</dbReference>
<gene>
    <name evidence="2" type="ORF">NTJ_02293</name>
</gene>
<accession>A0ABN7AAZ5</accession>
<dbReference type="InterPro" id="IPR043502">
    <property type="entry name" value="DNA/RNA_pol_sf"/>
</dbReference>
<dbReference type="InterPro" id="IPR040676">
    <property type="entry name" value="DUF5641"/>
</dbReference>
<dbReference type="CDD" id="cd00303">
    <property type="entry name" value="retropepsin_like"/>
    <property type="match status" value="1"/>
</dbReference>
<dbReference type="PANTHER" id="PTHR47331:SF1">
    <property type="entry name" value="GAG-LIKE PROTEIN"/>
    <property type="match status" value="1"/>
</dbReference>
<dbReference type="PROSITE" id="PS50994">
    <property type="entry name" value="INTEGRASE"/>
    <property type="match status" value="1"/>
</dbReference>
<dbReference type="InterPro" id="IPR008042">
    <property type="entry name" value="Retrotrans_Pao"/>
</dbReference>
<dbReference type="PANTHER" id="PTHR47331">
    <property type="entry name" value="PHD-TYPE DOMAIN-CONTAINING PROTEIN"/>
    <property type="match status" value="1"/>
</dbReference>
<dbReference type="InterPro" id="IPR001584">
    <property type="entry name" value="Integrase_cat-core"/>
</dbReference>
<dbReference type="Pfam" id="PF05380">
    <property type="entry name" value="Peptidase_A17"/>
    <property type="match status" value="1"/>
</dbReference>
<name>A0ABN7AAZ5_9HEMI</name>
<dbReference type="Pfam" id="PF03564">
    <property type="entry name" value="DUF1759"/>
    <property type="match status" value="1"/>
</dbReference>
<proteinExistence type="predicted"/>
<dbReference type="CDD" id="cd01644">
    <property type="entry name" value="RT_pepA17"/>
    <property type="match status" value="1"/>
</dbReference>
<dbReference type="SUPFAM" id="SSF56672">
    <property type="entry name" value="DNA/RNA polymerases"/>
    <property type="match status" value="1"/>
</dbReference>
<organism evidence="2 3">
    <name type="scientific">Nesidiocoris tenuis</name>
    <dbReference type="NCBI Taxonomy" id="355587"/>
    <lineage>
        <taxon>Eukaryota</taxon>
        <taxon>Metazoa</taxon>
        <taxon>Ecdysozoa</taxon>
        <taxon>Arthropoda</taxon>
        <taxon>Hexapoda</taxon>
        <taxon>Insecta</taxon>
        <taxon>Pterygota</taxon>
        <taxon>Neoptera</taxon>
        <taxon>Paraneoptera</taxon>
        <taxon>Hemiptera</taxon>
        <taxon>Heteroptera</taxon>
        <taxon>Panheteroptera</taxon>
        <taxon>Cimicomorpha</taxon>
        <taxon>Miridae</taxon>
        <taxon>Dicyphina</taxon>
        <taxon>Nesidiocoris</taxon>
    </lineage>
</organism>
<dbReference type="InterPro" id="IPR021109">
    <property type="entry name" value="Peptidase_aspartic_dom_sf"/>
</dbReference>
<sequence>MEKEEYQKLIVKRKSILSKLERFEKFMAAQAVHNPDCDQISVRLAIIEPLYFEFDNIQSSIELMDSHEAAASDDESQTDDPRFKFETLYYRLISQAKKLLKLEKTESETSIPDPGRIKLPDLVLPDFDGKYEEFRSFKEEFTSIIDTRTDLAPVQKFRYLIRALKGDAAAALKGMEVTNENYKLAWEQLDQRFDNRKRVVSKHIKSIIDCEKIDKPNSFKLQHLLDTVTSNLRCLTSLGLPADNWDAILIHILVRKLDPLSRQRWEQVGDKNDLPTMKEFTSFLQDRINVIETIDEEKIPKGNFPGSRTLVAHAQGNSDNDRTLKCTFCGKHHKIYFCRSFKSLSLSNRKNEVKKLGLCEMCLIPHKDGSKCAQYHCLICGKPHNKLLHGDEHPAGVSEPIVGAISASSTEISLSSSQVRRPRVLLSTAIVHINRADGTVLPCRLLLDSGSMSNFISSRLAKELNLDHERTNVSISGIGGNIAGAPSFRTNCLIKSRYEPFEINLEFLVIPRITLPIPESPIDISKWNIPSGIFLADPDFITPKNIDMLIGAELFFNILKGEQISLGPDMPKMNHTMFGWVVGGKIGKTPPKEDEITCVNTCIALDEALKKFWDIEEGFLHPRLNKEERSCEKLFVETTTRDSSGRFIVKLPTNEKLPSLGNSKTTAYKRFLNLEKRLNRDPKLHASYVAFMSEYKKLGHMELASDCPTNLPSYYLPHHCVTNANSSTTKLRVVFDGSAKTSTGISLNDVLMTGPTIQDDLLSIILRFRKYNFVITADITKMYRQVIVQPNDRHLQKVFWRESSAEPIQEFQLKTITYGTTPASFLATRCLQEASDSMKDTYPDAAKAIRRDFYMDDYIGGHDDLNELKRIKEGVIYILKGAGMDLHKWCSNNPKLLEDIPRDKQEAKYIPDSKDICIKALGLWWNPSEDDFKYSVSVCKDRDQVTKRQVSSMTAQIFDPLGLIGPVIIKAKMFLQALWNEKLDWDDPLPEALLQEWNVFLQDLPNLQHLRIPRQVFKNGGLRVELHGFADSSERAYGAVLYVRTVHDGVFSRNKILISKSRVAPTKKITLPRLELCGALLLATLYQKVKQSIQVDFSQVFLWTDSTIVLSWLKAPSSRWKTFVANRVSEIQDLTTGCTWLHVNSKDNPADKISRGLSASDLISDDLWWSGPEWLRKNDVHWPKQPTDFDVNEDERVTTLTTTKPAEIITWERYSSFSRLLRIIIYIKRFIKIRLEKKLRIPLDFSPQEFREAEVTLLRMVQSQSFSDEMKQLSKSEPLQRKNKISNLCPFLDDEGLIRVGGRIQNAPVPYDQKHQVLLPKNHHVTKLIIRAEHLRALHAGPQSTLSAVRQRYWPVDGKTSVKKITRTCITCYRNKPKPGQQLMGNLPIDRLTSTRAFLRTGVDYCGPIRIKSGTTRNAKPCKAYVAIFVCLTVKAIHIELITDLTSESFLAALKRFSSRRGKPALLASDNGTNFTGAKRILHDQFLKLKEDPVLSQHLASEQMDWKFIPPYSPEFGGLWESAVKSFKHHFKRICGDTLYTYEETYTYLTMIEACLNSRPITPMSDDPNEVSALTPGHFLIGDELTALPQPDVQDSKTLSLPRWHRVQQMFQTFWSRFTREYLTTLQPRPKNLKAAPNLRPGQLVLIKNEDLPPMKWPLGRILLVHPGDDGLTRVATIKTQSGTFKRSINKLCPLPIEDESSQL</sequence>
<protein>
    <recommendedName>
        <fullName evidence="1">Integrase catalytic domain-containing protein</fullName>
    </recommendedName>
</protein>
<dbReference type="InterPro" id="IPR041588">
    <property type="entry name" value="Integrase_H2C2"/>
</dbReference>
<keyword evidence="3" id="KW-1185">Reference proteome</keyword>
<dbReference type="Gene3D" id="3.30.420.10">
    <property type="entry name" value="Ribonuclease H-like superfamily/Ribonuclease H"/>
    <property type="match status" value="1"/>
</dbReference>